<name>A0ABY7TYR8_9SPHN</name>
<evidence type="ECO:0000313" key="2">
    <source>
        <dbReference type="EMBL" id="WCT77249.1"/>
    </source>
</evidence>
<dbReference type="Pfam" id="PF00534">
    <property type="entry name" value="Glycos_transf_1"/>
    <property type="match status" value="1"/>
</dbReference>
<dbReference type="Proteomes" id="UP001218231">
    <property type="component" value="Chromosome"/>
</dbReference>
<sequence length="392" mass="43844">MIRVGFVFARTDTGWMGGITYMRNLIAAIQAIPNRKIEPVLIVPSQMPDKNLSDFKGLEIIRTAALDRKSPAWLLGKLSEKYLFKRNLALEAVLRQNRIAILSHHARIGSKSKFPNLLWIPDFQQKRRPDFFEPAEIARRDADNERCVAEAHWVVLSSHDALNDLKTYVPAGADKSSVLRFVSGIQSTSRGELGLAELEAKYGFSGPYFHLPNQYWAHKNHAAAIRAVALLKQQGLKVTVLSTGAPTDYRHPKFFESIEKLIQELDVGDCYKVLGLIDYADMGPLMGHSVALINPSYFEGWSTTVEEAKAMGKAIILSNIPVHIEQNPARGVYFDPDQPEELAQAMREVLAAYDPAQEEALVAQAKIDNQAKFVEFGEVYQQIILESLGKQA</sequence>
<keyword evidence="3" id="KW-1185">Reference proteome</keyword>
<protein>
    <submittedName>
        <fullName evidence="2">Glycosyltransferase</fullName>
        <ecNumber evidence="2">2.4.-.-</ecNumber>
    </submittedName>
</protein>
<evidence type="ECO:0000259" key="1">
    <source>
        <dbReference type="Pfam" id="PF00534"/>
    </source>
</evidence>
<organism evidence="2 3">
    <name type="scientific">Novosphingobium humi</name>
    <dbReference type="NCBI Taxonomy" id="2282397"/>
    <lineage>
        <taxon>Bacteria</taxon>
        <taxon>Pseudomonadati</taxon>
        <taxon>Pseudomonadota</taxon>
        <taxon>Alphaproteobacteria</taxon>
        <taxon>Sphingomonadales</taxon>
        <taxon>Sphingomonadaceae</taxon>
        <taxon>Novosphingobium</taxon>
    </lineage>
</organism>
<dbReference type="InterPro" id="IPR001296">
    <property type="entry name" value="Glyco_trans_1"/>
</dbReference>
<proteinExistence type="predicted"/>
<reference evidence="2 3" key="1">
    <citation type="submission" date="2023-02" db="EMBL/GenBank/DDBJ databases">
        <title>Genome sequence of Novosphingobium humi KACC 19094.</title>
        <authorList>
            <person name="Kim S."/>
            <person name="Heo J."/>
            <person name="Kwon S.-W."/>
        </authorList>
    </citation>
    <scope>NUCLEOTIDE SEQUENCE [LARGE SCALE GENOMIC DNA]</scope>
    <source>
        <strain evidence="2 3">KACC 19094</strain>
    </source>
</reference>
<dbReference type="PANTHER" id="PTHR46401">
    <property type="entry name" value="GLYCOSYLTRANSFERASE WBBK-RELATED"/>
    <property type="match status" value="1"/>
</dbReference>
<feature type="domain" description="Glycosyl transferase family 1" evidence="1">
    <location>
        <begin position="217"/>
        <end position="353"/>
    </location>
</feature>
<dbReference type="SUPFAM" id="SSF53756">
    <property type="entry name" value="UDP-Glycosyltransferase/glycogen phosphorylase"/>
    <property type="match status" value="1"/>
</dbReference>
<dbReference type="Gene3D" id="3.40.50.2000">
    <property type="entry name" value="Glycogen Phosphorylase B"/>
    <property type="match status" value="1"/>
</dbReference>
<dbReference type="GO" id="GO:0016757">
    <property type="term" value="F:glycosyltransferase activity"/>
    <property type="evidence" value="ECO:0007669"/>
    <property type="project" value="UniProtKB-KW"/>
</dbReference>
<dbReference type="EMBL" id="CP117417">
    <property type="protein sequence ID" value="WCT77249.1"/>
    <property type="molecule type" value="Genomic_DNA"/>
</dbReference>
<keyword evidence="2" id="KW-0808">Transferase</keyword>
<accession>A0ABY7TYR8</accession>
<dbReference type="PANTHER" id="PTHR46401:SF8">
    <property type="entry name" value="BLL6006 PROTEIN"/>
    <property type="match status" value="1"/>
</dbReference>
<dbReference type="RefSeq" id="WP_273617630.1">
    <property type="nucleotide sequence ID" value="NZ_CP117417.1"/>
</dbReference>
<dbReference type="EC" id="2.4.-.-" evidence="2"/>
<evidence type="ECO:0000313" key="3">
    <source>
        <dbReference type="Proteomes" id="UP001218231"/>
    </source>
</evidence>
<keyword evidence="2" id="KW-0328">Glycosyltransferase</keyword>
<gene>
    <name evidence="2" type="ORF">PQ457_15230</name>
</gene>